<feature type="binding site" evidence="2">
    <location>
        <begin position="76"/>
        <end position="78"/>
    </location>
    <ligand>
        <name>substrate</name>
    </ligand>
</feature>
<feature type="active site" description="Proton acceptor" evidence="2">
    <location>
        <position position="79"/>
    </location>
</feature>
<feature type="binding site" evidence="2">
    <location>
        <position position="218"/>
    </location>
    <ligand>
        <name>Mg(2+)</name>
        <dbReference type="ChEBI" id="CHEBI:18420"/>
    </ligand>
</feature>
<dbReference type="PANTHER" id="PTHR10291">
    <property type="entry name" value="DEHYDRODOLICHYL DIPHOSPHATE SYNTHASE FAMILY MEMBER"/>
    <property type="match status" value="1"/>
</dbReference>
<feature type="binding site" evidence="2">
    <location>
        <begin position="205"/>
        <end position="207"/>
    </location>
    <ligand>
        <name>substrate</name>
    </ligand>
</feature>
<dbReference type="NCBIfam" id="NF011405">
    <property type="entry name" value="PRK14830.1"/>
    <property type="match status" value="1"/>
</dbReference>
<dbReference type="InterPro" id="IPR018520">
    <property type="entry name" value="UPP_synth-like_CS"/>
</dbReference>
<dbReference type="InterPro" id="IPR036424">
    <property type="entry name" value="UPP_synth-like_sf"/>
</dbReference>
<evidence type="ECO:0000256" key="2">
    <source>
        <dbReference type="HAMAP-Rule" id="MF_01139"/>
    </source>
</evidence>
<comment type="cofactor">
    <cofactor evidence="2">
        <name>Mg(2+)</name>
        <dbReference type="ChEBI" id="CHEBI:18420"/>
    </cofactor>
    <text evidence="2">Binds 2 magnesium ions per subunit.</text>
</comment>
<dbReference type="Pfam" id="PF01255">
    <property type="entry name" value="Prenyltransf"/>
    <property type="match status" value="1"/>
</dbReference>
<feature type="active site" evidence="2">
    <location>
        <position position="31"/>
    </location>
</feature>
<dbReference type="RefSeq" id="WP_149112955.1">
    <property type="nucleotide sequence ID" value="NZ_CP042425.1"/>
</dbReference>
<dbReference type="InterPro" id="IPR001441">
    <property type="entry name" value="UPP_synth-like"/>
</dbReference>
<dbReference type="Proteomes" id="UP000324974">
    <property type="component" value="Chromosome"/>
</dbReference>
<keyword evidence="4" id="KW-1185">Reference proteome</keyword>
<feature type="binding site" evidence="2">
    <location>
        <position position="82"/>
    </location>
    <ligand>
        <name>substrate</name>
    </ligand>
</feature>
<protein>
    <recommendedName>
        <fullName evidence="2">Isoprenyl transferase</fullName>
        <ecNumber evidence="2">2.5.1.-</ecNumber>
    </recommendedName>
</protein>
<comment type="subunit">
    <text evidence="2">Homodimer.</text>
</comment>
<reference evidence="4" key="1">
    <citation type="submission" date="2019-08" db="EMBL/GenBank/DDBJ databases">
        <title>Limnoglobus roseus gen. nov., sp. nov., a novel freshwater planctomycete with a giant genome from the family Gemmataceae.</title>
        <authorList>
            <person name="Kulichevskaya I.S."/>
            <person name="Naumoff D.G."/>
            <person name="Miroshnikov K."/>
            <person name="Ivanova A."/>
            <person name="Philippov D.A."/>
            <person name="Hakobyan A."/>
            <person name="Rijpstra I.C."/>
            <person name="Sinninghe Damste J.S."/>
            <person name="Liesack W."/>
            <person name="Dedysh S.N."/>
        </authorList>
    </citation>
    <scope>NUCLEOTIDE SEQUENCE [LARGE SCALE GENOMIC DNA]</scope>
    <source>
        <strain evidence="4">PX52</strain>
    </source>
</reference>
<dbReference type="Gene3D" id="3.40.1180.10">
    <property type="entry name" value="Decaprenyl diphosphate synthase-like"/>
    <property type="match status" value="1"/>
</dbReference>
<feature type="binding site" evidence="2">
    <location>
        <position position="31"/>
    </location>
    <ligand>
        <name>Mg(2+)</name>
        <dbReference type="ChEBI" id="CHEBI:18420"/>
    </ligand>
</feature>
<dbReference type="AlphaFoldDB" id="A0A5C1AJR7"/>
<dbReference type="CDD" id="cd00475">
    <property type="entry name" value="Cis_IPPS"/>
    <property type="match status" value="1"/>
</dbReference>
<keyword evidence="1 2" id="KW-0808">Transferase</keyword>
<dbReference type="SUPFAM" id="SSF64005">
    <property type="entry name" value="Undecaprenyl diphosphate synthase"/>
    <property type="match status" value="1"/>
</dbReference>
<dbReference type="GO" id="GO:0016094">
    <property type="term" value="P:polyprenol biosynthetic process"/>
    <property type="evidence" value="ECO:0007669"/>
    <property type="project" value="TreeGrafter"/>
</dbReference>
<dbReference type="EMBL" id="CP042425">
    <property type="protein sequence ID" value="QEL18443.1"/>
    <property type="molecule type" value="Genomic_DNA"/>
</dbReference>
<feature type="binding site" evidence="2">
    <location>
        <position position="199"/>
    </location>
    <ligand>
        <name>substrate</name>
    </ligand>
</feature>
<organism evidence="3 4">
    <name type="scientific">Limnoglobus roseus</name>
    <dbReference type="NCBI Taxonomy" id="2598579"/>
    <lineage>
        <taxon>Bacteria</taxon>
        <taxon>Pseudomonadati</taxon>
        <taxon>Planctomycetota</taxon>
        <taxon>Planctomycetia</taxon>
        <taxon>Gemmatales</taxon>
        <taxon>Gemmataceae</taxon>
        <taxon>Limnoglobus</taxon>
    </lineage>
</organism>
<dbReference type="PROSITE" id="PS01066">
    <property type="entry name" value="UPP_SYNTHASE"/>
    <property type="match status" value="1"/>
</dbReference>
<comment type="similarity">
    <text evidence="2">Belongs to the UPP synthase family.</text>
</comment>
<feature type="binding site" evidence="2">
    <location>
        <position position="36"/>
    </location>
    <ligand>
        <name>substrate</name>
    </ligand>
</feature>
<accession>A0A5C1AJR7</accession>
<keyword evidence="2" id="KW-0460">Magnesium</keyword>
<dbReference type="FunFam" id="3.40.1180.10:FF:000001">
    <property type="entry name" value="(2E,6E)-farnesyl-diphosphate-specific ditrans,polycis-undecaprenyl-diphosphate synthase"/>
    <property type="match status" value="1"/>
</dbReference>
<gene>
    <name evidence="3" type="ORF">PX52LOC_05468</name>
</gene>
<name>A0A5C1AJR7_9BACT</name>
<keyword evidence="2" id="KW-0479">Metal-binding</keyword>
<evidence type="ECO:0000313" key="4">
    <source>
        <dbReference type="Proteomes" id="UP000324974"/>
    </source>
</evidence>
<proteinExistence type="inferred from homology"/>
<dbReference type="HAMAP" id="MF_01139">
    <property type="entry name" value="ISPT"/>
    <property type="match status" value="1"/>
</dbReference>
<feature type="binding site" evidence="2">
    <location>
        <position position="48"/>
    </location>
    <ligand>
        <name>substrate</name>
    </ligand>
</feature>
<dbReference type="GO" id="GO:0045547">
    <property type="term" value="F:ditrans,polycis-polyprenyl diphosphate synthase [(2E,6E)-farnesyl diphosphate specific] activity"/>
    <property type="evidence" value="ECO:0007669"/>
    <property type="project" value="TreeGrafter"/>
</dbReference>
<dbReference type="OrthoDB" id="4191603at2"/>
<sequence length="258" mass="28893">MPFTPTEAAAHVRSVGLDPDRMPRHIAVIMDGNGRWAVERGDPRFTGHVRGTQIVRDIVDECCHLGLGQLTLYCFSVENWKRPAAEVAMLMGLLKEYLLAERDRILRENIRFTVIGRREGISDDVQAEMDTNIRLSRDNTGLTLCLAINYGSRTEIVDAMRSVARQVQAGTLAADTIDEATVSNALYTAGMPDPDLLIRTAGEMRVSNYLLWQISYAELWVTQKCWPDFDAATLHEALKDFANRERRFGGLQPVKGAV</sequence>
<dbReference type="NCBIfam" id="TIGR00055">
    <property type="entry name" value="uppS"/>
    <property type="match status" value="1"/>
</dbReference>
<feature type="binding site" evidence="2">
    <location>
        <position position="44"/>
    </location>
    <ligand>
        <name>substrate</name>
    </ligand>
</feature>
<evidence type="ECO:0000256" key="1">
    <source>
        <dbReference type="ARBA" id="ARBA00022679"/>
    </source>
</evidence>
<dbReference type="PANTHER" id="PTHR10291:SF0">
    <property type="entry name" value="DEHYDRODOLICHYL DIPHOSPHATE SYNTHASE 2"/>
    <property type="match status" value="1"/>
</dbReference>
<dbReference type="KEGG" id="lrs:PX52LOC_05468"/>
<dbReference type="EC" id="2.5.1.-" evidence="2"/>
<feature type="binding site" evidence="2">
    <location>
        <position position="80"/>
    </location>
    <ligand>
        <name>substrate</name>
    </ligand>
</feature>
<evidence type="ECO:0000313" key="3">
    <source>
        <dbReference type="EMBL" id="QEL18443.1"/>
    </source>
</evidence>
<comment type="function">
    <text evidence="2">Catalyzes the condensation of isopentenyl diphosphate (IPP) with allylic pyrophosphates generating different type of terpenoids.</text>
</comment>
<dbReference type="GO" id="GO:0000287">
    <property type="term" value="F:magnesium ion binding"/>
    <property type="evidence" value="ECO:0007669"/>
    <property type="project" value="UniProtKB-UniRule"/>
</dbReference>
<feature type="binding site" evidence="2">
    <location>
        <begin position="32"/>
        <end position="35"/>
    </location>
    <ligand>
        <name>substrate</name>
    </ligand>
</feature>